<dbReference type="EMBL" id="OU963863">
    <property type="protein sequence ID" value="CAH0767552.1"/>
    <property type="molecule type" value="Genomic_DNA"/>
</dbReference>
<accession>A0A9P0G4I9</accession>
<evidence type="ECO:0000256" key="4">
    <source>
        <dbReference type="ARBA" id="ARBA00022840"/>
    </source>
</evidence>
<dbReference type="PANTHER" id="PTHR43038:SF3">
    <property type="entry name" value="ABC TRANSPORTER G FAMILY MEMBER 20 ISOFORM X1"/>
    <property type="match status" value="1"/>
</dbReference>
<dbReference type="Pfam" id="PF12698">
    <property type="entry name" value="ABC2_membrane_3"/>
    <property type="match status" value="1"/>
</dbReference>
<keyword evidence="2 7" id="KW-0812">Transmembrane</keyword>
<evidence type="ECO:0000313" key="10">
    <source>
        <dbReference type="Proteomes" id="UP001152759"/>
    </source>
</evidence>
<evidence type="ECO:0000256" key="1">
    <source>
        <dbReference type="ARBA" id="ARBA00004141"/>
    </source>
</evidence>
<evidence type="ECO:0000313" key="9">
    <source>
        <dbReference type="EMBL" id="CAH0767552.1"/>
    </source>
</evidence>
<dbReference type="CDD" id="cd03230">
    <property type="entry name" value="ABC_DR_subfamily_A"/>
    <property type="match status" value="1"/>
</dbReference>
<evidence type="ECO:0000259" key="8">
    <source>
        <dbReference type="PROSITE" id="PS50893"/>
    </source>
</evidence>
<gene>
    <name evidence="9" type="ORF">BEMITA_LOCUS4812</name>
</gene>
<dbReference type="GO" id="GO:0016020">
    <property type="term" value="C:membrane"/>
    <property type="evidence" value="ECO:0007669"/>
    <property type="project" value="UniProtKB-SubCell"/>
</dbReference>
<name>A0A9P0G4I9_BEMTA</name>
<evidence type="ECO:0000256" key="7">
    <source>
        <dbReference type="SAM" id="Phobius"/>
    </source>
</evidence>
<dbReference type="Gene3D" id="3.40.50.300">
    <property type="entry name" value="P-loop containing nucleotide triphosphate hydrolases"/>
    <property type="match status" value="1"/>
</dbReference>
<dbReference type="PROSITE" id="PS00211">
    <property type="entry name" value="ABC_TRANSPORTER_1"/>
    <property type="match status" value="1"/>
</dbReference>
<feature type="transmembrane region" description="Helical" evidence="7">
    <location>
        <begin position="592"/>
        <end position="614"/>
    </location>
</feature>
<sequence length="680" mass="76373">MVASPGERDVAVRVEKAFKSYGSSHVLKGLDLTVLEGTIYGLLGPSGCGKTTLLSCIIGRSRLDDGSVRLKARRLKDVGFMPQELALHFQLSMQEVFTYYGYVFGLSDREIRFRVDTLVQMLQLPPITRLISDLSGGQQRRVSLAVALLHNPSLLILDEPTVGLDPVLSKSIWERLVEMAKEGKTIIITTHYIEEARQAHTIGLMRYGKLLAEDSPNKLLEDHNTNNLEDVFLALCRRDEAAKEFKWDSSFFSRGAAKPTMPLQNNSNFNTSRFKAQFLKNIYLLMRNIPMLLFTFMLPIIVSVFFSLAVGHDPRHLAFGVVNSELDNSLINCPKVYPTDRCIFEDNITISCAFIKEIQGRDYRLHEYSNLDNAILDYRTGKTYGLIHFGSNYTEAVQERVKLQKDASNLAIEQSFADLWLDSSNLHVLYQMQRDFYNGIKAAFKKILKPCANESETAAESLRLPITMEQPVFGSYDYDFSTFCTPGLVIIAVFYLPTVFTTGIIGEEKESGVMERVMSSGITFLEVALSHVIVQMTILVIQIVELLAIIFLVFGQPFKGDPTLAFALLVVVGSQGMLFGIILSITSKNLTAAGFAGIGSNFLLMLICGFFWALEGAHYSIQLFNRLVPLTQPIISFRAITMSYDVLYDCNLPNAPLNMESTIIQEYGLISYYLHHFLYS</sequence>
<organism evidence="9 10">
    <name type="scientific">Bemisia tabaci</name>
    <name type="common">Sweetpotato whitefly</name>
    <name type="synonym">Aleurodes tabaci</name>
    <dbReference type="NCBI Taxonomy" id="7038"/>
    <lineage>
        <taxon>Eukaryota</taxon>
        <taxon>Metazoa</taxon>
        <taxon>Ecdysozoa</taxon>
        <taxon>Arthropoda</taxon>
        <taxon>Hexapoda</taxon>
        <taxon>Insecta</taxon>
        <taxon>Pterygota</taxon>
        <taxon>Neoptera</taxon>
        <taxon>Paraneoptera</taxon>
        <taxon>Hemiptera</taxon>
        <taxon>Sternorrhyncha</taxon>
        <taxon>Aleyrodoidea</taxon>
        <taxon>Aleyrodidae</taxon>
        <taxon>Aleyrodinae</taxon>
        <taxon>Bemisia</taxon>
    </lineage>
</organism>
<feature type="domain" description="ABC transporter" evidence="8">
    <location>
        <begin position="12"/>
        <end position="232"/>
    </location>
</feature>
<dbReference type="GO" id="GO:0140359">
    <property type="term" value="F:ABC-type transporter activity"/>
    <property type="evidence" value="ECO:0007669"/>
    <property type="project" value="InterPro"/>
</dbReference>
<feature type="transmembrane region" description="Helical" evidence="7">
    <location>
        <begin position="532"/>
        <end position="554"/>
    </location>
</feature>
<dbReference type="PROSITE" id="PS50893">
    <property type="entry name" value="ABC_TRANSPORTER_2"/>
    <property type="match status" value="1"/>
</dbReference>
<dbReference type="InterPro" id="IPR003439">
    <property type="entry name" value="ABC_transporter-like_ATP-bd"/>
</dbReference>
<dbReference type="InterPro" id="IPR017871">
    <property type="entry name" value="ABC_transporter-like_CS"/>
</dbReference>
<feature type="transmembrane region" description="Helical" evidence="7">
    <location>
        <begin position="483"/>
        <end position="505"/>
    </location>
</feature>
<dbReference type="InterPro" id="IPR003593">
    <property type="entry name" value="AAA+_ATPase"/>
</dbReference>
<feature type="transmembrane region" description="Helical" evidence="7">
    <location>
        <begin position="566"/>
        <end position="586"/>
    </location>
</feature>
<evidence type="ECO:0000256" key="3">
    <source>
        <dbReference type="ARBA" id="ARBA00022741"/>
    </source>
</evidence>
<protein>
    <recommendedName>
        <fullName evidence="8">ABC transporter domain-containing protein</fullName>
    </recommendedName>
</protein>
<dbReference type="InterPro" id="IPR013525">
    <property type="entry name" value="ABC2_TM"/>
</dbReference>
<feature type="transmembrane region" description="Helical" evidence="7">
    <location>
        <begin position="289"/>
        <end position="310"/>
    </location>
</feature>
<evidence type="ECO:0000256" key="5">
    <source>
        <dbReference type="ARBA" id="ARBA00022989"/>
    </source>
</evidence>
<evidence type="ECO:0000256" key="2">
    <source>
        <dbReference type="ARBA" id="ARBA00022692"/>
    </source>
</evidence>
<reference evidence="9" key="1">
    <citation type="submission" date="2021-12" db="EMBL/GenBank/DDBJ databases">
        <authorList>
            <person name="King R."/>
        </authorList>
    </citation>
    <scope>NUCLEOTIDE SEQUENCE</scope>
</reference>
<dbReference type="AlphaFoldDB" id="A0A9P0G4I9"/>
<keyword evidence="6 7" id="KW-0472">Membrane</keyword>
<dbReference type="GO" id="GO:0016887">
    <property type="term" value="F:ATP hydrolysis activity"/>
    <property type="evidence" value="ECO:0007669"/>
    <property type="project" value="InterPro"/>
</dbReference>
<dbReference type="GO" id="GO:0005524">
    <property type="term" value="F:ATP binding"/>
    <property type="evidence" value="ECO:0007669"/>
    <property type="project" value="UniProtKB-KW"/>
</dbReference>
<dbReference type="SUPFAM" id="SSF52540">
    <property type="entry name" value="P-loop containing nucleoside triphosphate hydrolases"/>
    <property type="match status" value="1"/>
</dbReference>
<evidence type="ECO:0000256" key="6">
    <source>
        <dbReference type="ARBA" id="ARBA00023136"/>
    </source>
</evidence>
<keyword evidence="10" id="KW-1185">Reference proteome</keyword>
<keyword evidence="5 7" id="KW-1133">Transmembrane helix</keyword>
<dbReference type="InterPro" id="IPR027417">
    <property type="entry name" value="P-loop_NTPase"/>
</dbReference>
<keyword evidence="4" id="KW-0067">ATP-binding</keyword>
<dbReference type="SMART" id="SM00382">
    <property type="entry name" value="AAA"/>
    <property type="match status" value="1"/>
</dbReference>
<dbReference type="Pfam" id="PF00005">
    <property type="entry name" value="ABC_tran"/>
    <property type="match status" value="1"/>
</dbReference>
<comment type="subcellular location">
    <subcellularLocation>
        <location evidence="1">Membrane</location>
        <topology evidence="1">Multi-pass membrane protein</topology>
    </subcellularLocation>
</comment>
<keyword evidence="3" id="KW-0547">Nucleotide-binding</keyword>
<dbReference type="Proteomes" id="UP001152759">
    <property type="component" value="Chromosome 2"/>
</dbReference>
<proteinExistence type="predicted"/>
<dbReference type="PANTHER" id="PTHR43038">
    <property type="entry name" value="ATP-BINDING CASSETTE, SUB-FAMILY H, MEMBER 1"/>
    <property type="match status" value="1"/>
</dbReference>